<proteinExistence type="predicted"/>
<evidence type="ECO:0000313" key="2">
    <source>
        <dbReference type="Proteomes" id="UP001458880"/>
    </source>
</evidence>
<dbReference type="Proteomes" id="UP001458880">
    <property type="component" value="Unassembled WGS sequence"/>
</dbReference>
<accession>A0AAW1JCE1</accession>
<dbReference type="AlphaFoldDB" id="A0AAW1JCE1"/>
<name>A0AAW1JCE1_POPJA</name>
<comment type="caution">
    <text evidence="1">The sequence shown here is derived from an EMBL/GenBank/DDBJ whole genome shotgun (WGS) entry which is preliminary data.</text>
</comment>
<dbReference type="EMBL" id="JASPKY010000437">
    <property type="protein sequence ID" value="KAK9700463.1"/>
    <property type="molecule type" value="Genomic_DNA"/>
</dbReference>
<keyword evidence="2" id="KW-1185">Reference proteome</keyword>
<organism evidence="1 2">
    <name type="scientific">Popillia japonica</name>
    <name type="common">Japanese beetle</name>
    <dbReference type="NCBI Taxonomy" id="7064"/>
    <lineage>
        <taxon>Eukaryota</taxon>
        <taxon>Metazoa</taxon>
        <taxon>Ecdysozoa</taxon>
        <taxon>Arthropoda</taxon>
        <taxon>Hexapoda</taxon>
        <taxon>Insecta</taxon>
        <taxon>Pterygota</taxon>
        <taxon>Neoptera</taxon>
        <taxon>Endopterygota</taxon>
        <taxon>Coleoptera</taxon>
        <taxon>Polyphaga</taxon>
        <taxon>Scarabaeiformia</taxon>
        <taxon>Scarabaeidae</taxon>
        <taxon>Rutelinae</taxon>
        <taxon>Popillia</taxon>
    </lineage>
</organism>
<evidence type="ECO:0000313" key="1">
    <source>
        <dbReference type="EMBL" id="KAK9700463.1"/>
    </source>
</evidence>
<protein>
    <submittedName>
        <fullName evidence="1">Uncharacterized protein</fullName>
    </submittedName>
</protein>
<sequence>MASNRLACQPIAYGLRVGHGNAVCARIKYRRNLDERKTENARERWIAAMRRIYVEIVVAVACADEEDLETATTVVDIVKDARNVSHLFADMLLT</sequence>
<reference evidence="1 2" key="1">
    <citation type="journal article" date="2024" name="BMC Genomics">
        <title>De novo assembly and annotation of Popillia japonica's genome with initial clues to its potential as an invasive pest.</title>
        <authorList>
            <person name="Cucini C."/>
            <person name="Boschi S."/>
            <person name="Funari R."/>
            <person name="Cardaioli E."/>
            <person name="Iannotti N."/>
            <person name="Marturano G."/>
            <person name="Paoli F."/>
            <person name="Bruttini M."/>
            <person name="Carapelli A."/>
            <person name="Frati F."/>
            <person name="Nardi F."/>
        </authorList>
    </citation>
    <scope>NUCLEOTIDE SEQUENCE [LARGE SCALE GENOMIC DNA]</scope>
    <source>
        <strain evidence="1">DMR45628</strain>
    </source>
</reference>
<gene>
    <name evidence="1" type="ORF">QE152_g31245</name>
</gene>